<evidence type="ECO:0008006" key="2">
    <source>
        <dbReference type="Google" id="ProtNLM"/>
    </source>
</evidence>
<gene>
    <name evidence="1" type="ORF">KYI10_07765</name>
</gene>
<evidence type="ECO:0000313" key="1">
    <source>
        <dbReference type="EMBL" id="QYA32280.1"/>
    </source>
</evidence>
<proteinExistence type="predicted"/>
<dbReference type="EMBL" id="CP079955">
    <property type="protein sequence ID" value="QYA32280.1"/>
    <property type="molecule type" value="Genomic_DNA"/>
</dbReference>
<dbReference type="AlphaFoldDB" id="A0AAT9P5R5"/>
<sequence>MARGDFFLDKKEICNKLCISPEFFDLHFKKDPRLRVIEVKRKRKSWWETEKAKSVLTEIMYELSE</sequence>
<organism evidence="1">
    <name type="scientific">Macrococcus psychrotolerans</name>
    <dbReference type="NCBI Taxonomy" id="3039389"/>
    <lineage>
        <taxon>Bacteria</taxon>
        <taxon>Bacillati</taxon>
        <taxon>Bacillota</taxon>
        <taxon>Bacilli</taxon>
        <taxon>Bacillales</taxon>
        <taxon>Staphylococcaceae</taxon>
        <taxon>Macrococcus</taxon>
    </lineage>
</organism>
<accession>A0AAT9P5R5</accession>
<protein>
    <recommendedName>
        <fullName evidence="2">DUF771 domain-containing protein</fullName>
    </recommendedName>
</protein>
<name>A0AAT9P5R5_9STAP</name>
<reference evidence="1" key="1">
    <citation type="submission" date="2021-07" db="EMBL/GenBank/DDBJ databases">
        <title>Prevalence and characterization of methicillin-resistant Macrococcus spp. in food producing animals and meat in Switzerland in 2019.</title>
        <authorList>
            <person name="Keller J.E."/>
            <person name="Schwendener S."/>
            <person name="Neuenschwander J."/>
            <person name="Overesch G."/>
            <person name="Perreten V."/>
        </authorList>
    </citation>
    <scope>NUCLEOTIDE SEQUENCE</scope>
    <source>
        <strain evidence="1">19Msa1099</strain>
    </source>
</reference>